<dbReference type="PaxDb" id="3880-AES64577"/>
<evidence type="ECO:0000313" key="3">
    <source>
        <dbReference type="Proteomes" id="UP000002051"/>
    </source>
</evidence>
<keyword evidence="3" id="KW-1185">Reference proteome</keyword>
<dbReference type="HOGENOM" id="CLU_2593343_0_0_1"/>
<reference evidence="2" key="3">
    <citation type="submission" date="2015-04" db="UniProtKB">
        <authorList>
            <consortium name="EnsemblPlants"/>
        </authorList>
    </citation>
    <scope>IDENTIFICATION</scope>
    <source>
        <strain evidence="2">cv. Jemalong A17</strain>
    </source>
</reference>
<dbReference type="Proteomes" id="UP000002051">
    <property type="component" value="Chromosome 2"/>
</dbReference>
<accession>G7IQ35</accession>
<dbReference type="AlphaFoldDB" id="G7IQ35"/>
<gene>
    <name evidence="1" type="ordered locus">MTR_2g027290</name>
</gene>
<protein>
    <submittedName>
        <fullName evidence="1 2">Uncharacterized protein</fullName>
    </submittedName>
</protein>
<dbReference type="EnsemblPlants" id="AES64577">
    <property type="protein sequence ID" value="AES64577"/>
    <property type="gene ID" value="MTR_2g027290"/>
</dbReference>
<name>G7IQ35_MEDTR</name>
<evidence type="ECO:0000313" key="2">
    <source>
        <dbReference type="EnsemblPlants" id="AES64577"/>
    </source>
</evidence>
<sequence>MDTRIILYNMIVEDERTIYSGVFDYFYDHLDNDPTGGFGRFLERKIHFSASQEQGACWTSRCCAMASRAFRPFGDVSRHP</sequence>
<proteinExistence type="predicted"/>
<reference evidence="1 3" key="2">
    <citation type="journal article" date="2014" name="BMC Genomics">
        <title>An improved genome release (version Mt4.0) for the model legume Medicago truncatula.</title>
        <authorList>
            <person name="Tang H."/>
            <person name="Krishnakumar V."/>
            <person name="Bidwell S."/>
            <person name="Rosen B."/>
            <person name="Chan A."/>
            <person name="Zhou S."/>
            <person name="Gentzbittel L."/>
            <person name="Childs K.L."/>
            <person name="Yandell M."/>
            <person name="Gundlach H."/>
            <person name="Mayer K.F."/>
            <person name="Schwartz D.C."/>
            <person name="Town C.D."/>
        </authorList>
    </citation>
    <scope>GENOME REANNOTATION</scope>
    <source>
        <strain evidence="2 3">cv. Jemalong A17</strain>
    </source>
</reference>
<reference evidence="1 3" key="1">
    <citation type="journal article" date="2011" name="Nature">
        <title>The Medicago genome provides insight into the evolution of rhizobial symbioses.</title>
        <authorList>
            <person name="Young N.D."/>
            <person name="Debelle F."/>
            <person name="Oldroyd G.E."/>
            <person name="Geurts R."/>
            <person name="Cannon S.B."/>
            <person name="Udvardi M.K."/>
            <person name="Benedito V.A."/>
            <person name="Mayer K.F."/>
            <person name="Gouzy J."/>
            <person name="Schoof H."/>
            <person name="Van de Peer Y."/>
            <person name="Proost S."/>
            <person name="Cook D.R."/>
            <person name="Meyers B.C."/>
            <person name="Spannagl M."/>
            <person name="Cheung F."/>
            <person name="De Mita S."/>
            <person name="Krishnakumar V."/>
            <person name="Gundlach H."/>
            <person name="Zhou S."/>
            <person name="Mudge J."/>
            <person name="Bharti A.K."/>
            <person name="Murray J.D."/>
            <person name="Naoumkina M.A."/>
            <person name="Rosen B."/>
            <person name="Silverstein K.A."/>
            <person name="Tang H."/>
            <person name="Rombauts S."/>
            <person name="Zhao P.X."/>
            <person name="Zhou P."/>
            <person name="Barbe V."/>
            <person name="Bardou P."/>
            <person name="Bechner M."/>
            <person name="Bellec A."/>
            <person name="Berger A."/>
            <person name="Berges H."/>
            <person name="Bidwell S."/>
            <person name="Bisseling T."/>
            <person name="Choisne N."/>
            <person name="Couloux A."/>
            <person name="Denny R."/>
            <person name="Deshpande S."/>
            <person name="Dai X."/>
            <person name="Doyle J.J."/>
            <person name="Dudez A.M."/>
            <person name="Farmer A.D."/>
            <person name="Fouteau S."/>
            <person name="Franken C."/>
            <person name="Gibelin C."/>
            <person name="Gish J."/>
            <person name="Goldstein S."/>
            <person name="Gonzalez A.J."/>
            <person name="Green P.J."/>
            <person name="Hallab A."/>
            <person name="Hartog M."/>
            <person name="Hua A."/>
            <person name="Humphray S.J."/>
            <person name="Jeong D.H."/>
            <person name="Jing Y."/>
            <person name="Jocker A."/>
            <person name="Kenton S.M."/>
            <person name="Kim D.J."/>
            <person name="Klee K."/>
            <person name="Lai H."/>
            <person name="Lang C."/>
            <person name="Lin S."/>
            <person name="Macmil S.L."/>
            <person name="Magdelenat G."/>
            <person name="Matthews L."/>
            <person name="McCorrison J."/>
            <person name="Monaghan E.L."/>
            <person name="Mun J.H."/>
            <person name="Najar F.Z."/>
            <person name="Nicholson C."/>
            <person name="Noirot C."/>
            <person name="O'Bleness M."/>
            <person name="Paule C.R."/>
            <person name="Poulain J."/>
            <person name="Prion F."/>
            <person name="Qin B."/>
            <person name="Qu C."/>
            <person name="Retzel E.F."/>
            <person name="Riddle C."/>
            <person name="Sallet E."/>
            <person name="Samain S."/>
            <person name="Samson N."/>
            <person name="Sanders I."/>
            <person name="Saurat O."/>
            <person name="Scarpelli C."/>
            <person name="Schiex T."/>
            <person name="Segurens B."/>
            <person name="Severin A.J."/>
            <person name="Sherrier D.J."/>
            <person name="Shi R."/>
            <person name="Sims S."/>
            <person name="Singer S.R."/>
            <person name="Sinharoy S."/>
            <person name="Sterck L."/>
            <person name="Viollet A."/>
            <person name="Wang B.B."/>
            <person name="Wang K."/>
            <person name="Wang M."/>
            <person name="Wang X."/>
            <person name="Warfsmann J."/>
            <person name="Weissenbach J."/>
            <person name="White D.D."/>
            <person name="White J.D."/>
            <person name="Wiley G.B."/>
            <person name="Wincker P."/>
            <person name="Xing Y."/>
            <person name="Yang L."/>
            <person name="Yao Z."/>
            <person name="Ying F."/>
            <person name="Zhai J."/>
            <person name="Zhou L."/>
            <person name="Zuber A."/>
            <person name="Denarie J."/>
            <person name="Dixon R.A."/>
            <person name="May G.D."/>
            <person name="Schwartz D.C."/>
            <person name="Rogers J."/>
            <person name="Quetier F."/>
            <person name="Town C.D."/>
            <person name="Roe B.A."/>
        </authorList>
    </citation>
    <scope>NUCLEOTIDE SEQUENCE [LARGE SCALE GENOMIC DNA]</scope>
    <source>
        <strain evidence="1">A17</strain>
        <strain evidence="2 3">cv. Jemalong A17</strain>
    </source>
</reference>
<organism evidence="1 3">
    <name type="scientific">Medicago truncatula</name>
    <name type="common">Barrel medic</name>
    <name type="synonym">Medicago tribuloides</name>
    <dbReference type="NCBI Taxonomy" id="3880"/>
    <lineage>
        <taxon>Eukaryota</taxon>
        <taxon>Viridiplantae</taxon>
        <taxon>Streptophyta</taxon>
        <taxon>Embryophyta</taxon>
        <taxon>Tracheophyta</taxon>
        <taxon>Spermatophyta</taxon>
        <taxon>Magnoliopsida</taxon>
        <taxon>eudicotyledons</taxon>
        <taxon>Gunneridae</taxon>
        <taxon>Pentapetalae</taxon>
        <taxon>rosids</taxon>
        <taxon>fabids</taxon>
        <taxon>Fabales</taxon>
        <taxon>Fabaceae</taxon>
        <taxon>Papilionoideae</taxon>
        <taxon>50 kb inversion clade</taxon>
        <taxon>NPAAA clade</taxon>
        <taxon>Hologalegina</taxon>
        <taxon>IRL clade</taxon>
        <taxon>Trifolieae</taxon>
        <taxon>Medicago</taxon>
    </lineage>
</organism>
<dbReference type="EMBL" id="CM001218">
    <property type="protein sequence ID" value="AES64577.1"/>
    <property type="molecule type" value="Genomic_DNA"/>
</dbReference>
<evidence type="ECO:0000313" key="1">
    <source>
        <dbReference type="EMBL" id="AES64577.1"/>
    </source>
</evidence>